<dbReference type="AlphaFoldDB" id="A0A4Q5N452"/>
<dbReference type="InterPro" id="IPR050099">
    <property type="entry name" value="SIS_GmhA/DiaA_subfam"/>
</dbReference>
<evidence type="ECO:0000313" key="2">
    <source>
        <dbReference type="EMBL" id="RYV52073.1"/>
    </source>
</evidence>
<dbReference type="Pfam" id="PF13580">
    <property type="entry name" value="SIS_2"/>
    <property type="match status" value="1"/>
</dbReference>
<dbReference type="NCBIfam" id="NF002805">
    <property type="entry name" value="PRK02947.1"/>
    <property type="match status" value="1"/>
</dbReference>
<dbReference type="SUPFAM" id="SSF53697">
    <property type="entry name" value="SIS domain"/>
    <property type="match status" value="1"/>
</dbReference>
<evidence type="ECO:0000313" key="3">
    <source>
        <dbReference type="Proteomes" id="UP000293764"/>
    </source>
</evidence>
<reference evidence="2 3" key="1">
    <citation type="submission" date="2019-01" db="EMBL/GenBank/DDBJ databases">
        <title>Novel species of Cellulomonas.</title>
        <authorList>
            <person name="Liu Q."/>
            <person name="Xin Y.-H."/>
        </authorList>
    </citation>
    <scope>NUCLEOTIDE SEQUENCE [LARGE SCALE GENOMIC DNA]</scope>
    <source>
        <strain evidence="2 3">HLT2-17</strain>
    </source>
</reference>
<dbReference type="GO" id="GO:1901135">
    <property type="term" value="P:carbohydrate derivative metabolic process"/>
    <property type="evidence" value="ECO:0007669"/>
    <property type="project" value="InterPro"/>
</dbReference>
<dbReference type="PANTHER" id="PTHR30390:SF7">
    <property type="entry name" value="PHOSPHOHEPTOSE ISOMERASE"/>
    <property type="match status" value="1"/>
</dbReference>
<dbReference type="GO" id="GO:0097367">
    <property type="term" value="F:carbohydrate derivative binding"/>
    <property type="evidence" value="ECO:0007669"/>
    <property type="project" value="InterPro"/>
</dbReference>
<dbReference type="GO" id="GO:0016853">
    <property type="term" value="F:isomerase activity"/>
    <property type="evidence" value="ECO:0007669"/>
    <property type="project" value="UniProtKB-KW"/>
</dbReference>
<dbReference type="InterPro" id="IPR035472">
    <property type="entry name" value="RpiR-like_SIS"/>
</dbReference>
<feature type="domain" description="SIS" evidence="1">
    <location>
        <begin position="71"/>
        <end position="256"/>
    </location>
</feature>
<dbReference type="InterPro" id="IPR001347">
    <property type="entry name" value="SIS_dom"/>
</dbReference>
<comment type="caution">
    <text evidence="2">The sequence shown here is derived from an EMBL/GenBank/DDBJ whole genome shotgun (WGS) entry which is preliminary data.</text>
</comment>
<name>A0A4Q5N452_9MICO</name>
<dbReference type="OrthoDB" id="9813831at2"/>
<dbReference type="EMBL" id="SDWW01000008">
    <property type="protein sequence ID" value="RYV52073.1"/>
    <property type="molecule type" value="Genomic_DNA"/>
</dbReference>
<dbReference type="Gene3D" id="3.40.50.10490">
    <property type="entry name" value="Glucose-6-phosphate isomerase like protein, domain 1"/>
    <property type="match status" value="1"/>
</dbReference>
<dbReference type="PROSITE" id="PS51464">
    <property type="entry name" value="SIS"/>
    <property type="match status" value="1"/>
</dbReference>
<sequence length="282" mass="29316">MRSGRGRAVDLHQLQPARRRCDLRGDPGALPGDRAVSGGAYARYLAVVQAQLACAGTDRVAAAVAAAAELIVEQVLAGRVLYAFGASHAGLLVQDQFYRAGGLVPIWPILPASLMLNVEPVTATSTLEQTPGAAAEILADVPLGAGDLLLIVSVSGRNPVTVEMCTLAQQRGATVIALTNVTYSSAVDGRSGPRLFEVADVVLDLPGVVGDATVVLRDDLPPVGPTSSAVGAAMLHGLMVEVSARLTERGATPPVFASANLDDSTAWNARWIAAYRDRVTYL</sequence>
<evidence type="ECO:0000259" key="1">
    <source>
        <dbReference type="PROSITE" id="PS51464"/>
    </source>
</evidence>
<keyword evidence="2" id="KW-0413">Isomerase</keyword>
<accession>A0A4Q5N452</accession>
<dbReference type="PANTHER" id="PTHR30390">
    <property type="entry name" value="SEDOHEPTULOSE 7-PHOSPHATE ISOMERASE / DNAA INITIATOR-ASSOCIATING FACTOR FOR REPLICATION INITIATION"/>
    <property type="match status" value="1"/>
</dbReference>
<protein>
    <submittedName>
        <fullName evidence="2">Sugar isomerase domain-containing protein</fullName>
    </submittedName>
</protein>
<proteinExistence type="predicted"/>
<dbReference type="InterPro" id="IPR046348">
    <property type="entry name" value="SIS_dom_sf"/>
</dbReference>
<keyword evidence="3" id="KW-1185">Reference proteome</keyword>
<dbReference type="CDD" id="cd05013">
    <property type="entry name" value="SIS_RpiR"/>
    <property type="match status" value="1"/>
</dbReference>
<gene>
    <name evidence="2" type="ORF">EUA98_04710</name>
</gene>
<organism evidence="2 3">
    <name type="scientific">Pengzhenrongella frigida</name>
    <dbReference type="NCBI Taxonomy" id="1259133"/>
    <lineage>
        <taxon>Bacteria</taxon>
        <taxon>Bacillati</taxon>
        <taxon>Actinomycetota</taxon>
        <taxon>Actinomycetes</taxon>
        <taxon>Micrococcales</taxon>
        <taxon>Pengzhenrongella</taxon>
    </lineage>
</organism>
<dbReference type="Proteomes" id="UP000293764">
    <property type="component" value="Unassembled WGS sequence"/>
</dbReference>